<feature type="transmembrane region" description="Helical" evidence="1">
    <location>
        <begin position="272"/>
        <end position="293"/>
    </location>
</feature>
<accession>A0ABT6MZX1</accession>
<feature type="transmembrane region" description="Helical" evidence="1">
    <location>
        <begin position="328"/>
        <end position="345"/>
    </location>
</feature>
<keyword evidence="1" id="KW-0812">Transmembrane</keyword>
<sequence>MDEGLGYDMALAALIAAVRDAEDGSGLVGTLPVAGRTLIERQARLAARAGAEHVVLLVERLPAGLTGAIDRLRRDGIAIDVARSAGDAADRFHPDERVLIFADGAVAGGGAIGRLVTGTAPALLTMGEGAPPGPFERIDAATRWAGLALVSGDMLRKTVAMLGDWDLHSTLLRRAVGASARRVDVADGAGLAEAFPAMLVRSKAGARAATEASFAIDRSGEGWPSRLIYGPAARLLVALVLDRNLESRWLRWGGIGAALLAVPAMLKGWLLAGLVLLVAGALLDATGRLLAALRLSPAAPDDRLALGRAGAMALGLLGFAWHRMNGSATPLVVGIATIAVMIAMARERWALRRIGGLSAPLWVADADALALLFLPFALVQQTLPGLIALGLYAAASFAIVQHRLVGAARAIG</sequence>
<evidence type="ECO:0000256" key="1">
    <source>
        <dbReference type="SAM" id="Phobius"/>
    </source>
</evidence>
<keyword evidence="1" id="KW-0472">Membrane</keyword>
<dbReference type="RefSeq" id="WP_281043896.1">
    <property type="nucleotide sequence ID" value="NZ_JARYGZ010000001.1"/>
</dbReference>
<feature type="transmembrane region" description="Helical" evidence="1">
    <location>
        <begin position="383"/>
        <end position="400"/>
    </location>
</feature>
<gene>
    <name evidence="2" type="ORF">QGN17_07665</name>
</gene>
<name>A0ABT6MZX1_9SPHN</name>
<organism evidence="2 3">
    <name type="scientific">Sphingomonas oryzagri</name>
    <dbReference type="NCBI Taxonomy" id="3042314"/>
    <lineage>
        <taxon>Bacteria</taxon>
        <taxon>Pseudomonadati</taxon>
        <taxon>Pseudomonadota</taxon>
        <taxon>Alphaproteobacteria</taxon>
        <taxon>Sphingomonadales</taxon>
        <taxon>Sphingomonadaceae</taxon>
        <taxon>Sphingomonas</taxon>
    </lineage>
</organism>
<proteinExistence type="predicted"/>
<protein>
    <submittedName>
        <fullName evidence="2">Uncharacterized protein</fullName>
    </submittedName>
</protein>
<dbReference type="Proteomes" id="UP001160625">
    <property type="component" value="Unassembled WGS sequence"/>
</dbReference>
<keyword evidence="3" id="KW-1185">Reference proteome</keyword>
<feature type="transmembrane region" description="Helical" evidence="1">
    <location>
        <begin position="357"/>
        <end position="377"/>
    </location>
</feature>
<reference evidence="2" key="1">
    <citation type="submission" date="2023-04" db="EMBL/GenBank/DDBJ databases">
        <title>Sphingomonas sp. MAHUQ-71 isolated from rice field.</title>
        <authorList>
            <person name="Huq M.A."/>
        </authorList>
    </citation>
    <scope>NUCLEOTIDE SEQUENCE</scope>
    <source>
        <strain evidence="2">MAHUQ-71</strain>
    </source>
</reference>
<comment type="caution">
    <text evidence="2">The sequence shown here is derived from an EMBL/GenBank/DDBJ whole genome shotgun (WGS) entry which is preliminary data.</text>
</comment>
<dbReference type="EMBL" id="JARYGZ010000001">
    <property type="protein sequence ID" value="MDH7638605.1"/>
    <property type="molecule type" value="Genomic_DNA"/>
</dbReference>
<evidence type="ECO:0000313" key="3">
    <source>
        <dbReference type="Proteomes" id="UP001160625"/>
    </source>
</evidence>
<feature type="transmembrane region" description="Helical" evidence="1">
    <location>
        <begin position="305"/>
        <end position="322"/>
    </location>
</feature>
<evidence type="ECO:0000313" key="2">
    <source>
        <dbReference type="EMBL" id="MDH7638605.1"/>
    </source>
</evidence>
<keyword evidence="1" id="KW-1133">Transmembrane helix</keyword>